<keyword evidence="11" id="KW-1185">Reference proteome</keyword>
<dbReference type="eggNOG" id="COG0745">
    <property type="taxonomic scope" value="Bacteria"/>
</dbReference>
<dbReference type="Pfam" id="PF00486">
    <property type="entry name" value="Trans_reg_C"/>
    <property type="match status" value="1"/>
</dbReference>
<dbReference type="GO" id="GO:0006355">
    <property type="term" value="P:regulation of DNA-templated transcription"/>
    <property type="evidence" value="ECO:0007669"/>
    <property type="project" value="InterPro"/>
</dbReference>
<evidence type="ECO:0000256" key="5">
    <source>
        <dbReference type="ARBA" id="ARBA00023163"/>
    </source>
</evidence>
<keyword evidence="4 7" id="KW-0238">DNA-binding</keyword>
<keyword evidence="5" id="KW-0804">Transcription</keyword>
<dbReference type="CDD" id="cd17574">
    <property type="entry name" value="REC_OmpR"/>
    <property type="match status" value="1"/>
</dbReference>
<evidence type="ECO:0000259" key="9">
    <source>
        <dbReference type="PROSITE" id="PS51755"/>
    </source>
</evidence>
<organism evidence="10 11">
    <name type="scientific">Methylobacter tundripaludum (strain ATCC BAA-1195 / DSM 17260 / SV96)</name>
    <dbReference type="NCBI Taxonomy" id="697282"/>
    <lineage>
        <taxon>Bacteria</taxon>
        <taxon>Pseudomonadati</taxon>
        <taxon>Pseudomonadota</taxon>
        <taxon>Gammaproteobacteria</taxon>
        <taxon>Methylococcales</taxon>
        <taxon>Methylococcaceae</taxon>
        <taxon>Methylobacter</taxon>
    </lineage>
</organism>
<feature type="domain" description="OmpR/PhoB-type" evidence="9">
    <location>
        <begin position="124"/>
        <end position="224"/>
    </location>
</feature>
<dbReference type="InterPro" id="IPR001789">
    <property type="entry name" value="Sig_transdc_resp-reg_receiver"/>
</dbReference>
<dbReference type="InterPro" id="IPR011006">
    <property type="entry name" value="CheY-like_superfamily"/>
</dbReference>
<accession>G3IXA7</accession>
<dbReference type="PROSITE" id="PS50110">
    <property type="entry name" value="RESPONSE_REGULATORY"/>
    <property type="match status" value="1"/>
</dbReference>
<evidence type="ECO:0000256" key="2">
    <source>
        <dbReference type="ARBA" id="ARBA00023012"/>
    </source>
</evidence>
<keyword evidence="1 6" id="KW-0597">Phosphoprotein</keyword>
<evidence type="ECO:0000256" key="1">
    <source>
        <dbReference type="ARBA" id="ARBA00022553"/>
    </source>
</evidence>
<dbReference type="CDD" id="cd00383">
    <property type="entry name" value="trans_reg_C"/>
    <property type="match status" value="1"/>
</dbReference>
<dbReference type="SUPFAM" id="SSF52172">
    <property type="entry name" value="CheY-like"/>
    <property type="match status" value="1"/>
</dbReference>
<keyword evidence="3" id="KW-0805">Transcription regulation</keyword>
<feature type="modified residue" description="4-aspartylphosphate" evidence="6">
    <location>
        <position position="55"/>
    </location>
</feature>
<protein>
    <submittedName>
        <fullName evidence="10">Two component transcriptional regulator, winged helix family</fullName>
    </submittedName>
</protein>
<dbReference type="SMART" id="SM00862">
    <property type="entry name" value="Trans_reg_C"/>
    <property type="match status" value="1"/>
</dbReference>
<dbReference type="GO" id="GO:0032993">
    <property type="term" value="C:protein-DNA complex"/>
    <property type="evidence" value="ECO:0007669"/>
    <property type="project" value="TreeGrafter"/>
</dbReference>
<dbReference type="OrthoDB" id="9796655at2"/>
<evidence type="ECO:0000313" key="11">
    <source>
        <dbReference type="Proteomes" id="UP000004664"/>
    </source>
</evidence>
<dbReference type="EMBL" id="JH109152">
    <property type="protein sequence ID" value="EGW23164.1"/>
    <property type="molecule type" value="Genomic_DNA"/>
</dbReference>
<dbReference type="InterPro" id="IPR039420">
    <property type="entry name" value="WalR-like"/>
</dbReference>
<dbReference type="RefSeq" id="WP_006891268.1">
    <property type="nucleotide sequence ID" value="NZ_JH109152.1"/>
</dbReference>
<dbReference type="Gene3D" id="3.40.50.2300">
    <property type="match status" value="1"/>
</dbReference>
<dbReference type="InterPro" id="IPR001867">
    <property type="entry name" value="OmpR/PhoB-type_DNA-bd"/>
</dbReference>
<evidence type="ECO:0000256" key="6">
    <source>
        <dbReference type="PROSITE-ProRule" id="PRU00169"/>
    </source>
</evidence>
<dbReference type="PANTHER" id="PTHR48111:SF1">
    <property type="entry name" value="TWO-COMPONENT RESPONSE REGULATOR ORR33"/>
    <property type="match status" value="1"/>
</dbReference>
<dbReference type="Pfam" id="PF00072">
    <property type="entry name" value="Response_reg"/>
    <property type="match status" value="1"/>
</dbReference>
<dbReference type="Proteomes" id="UP000004664">
    <property type="component" value="Unassembled WGS sequence"/>
</dbReference>
<proteinExistence type="predicted"/>
<name>G3IXA7_METTV</name>
<evidence type="ECO:0000256" key="4">
    <source>
        <dbReference type="ARBA" id="ARBA00023125"/>
    </source>
</evidence>
<dbReference type="GO" id="GO:0000976">
    <property type="term" value="F:transcription cis-regulatory region binding"/>
    <property type="evidence" value="ECO:0007669"/>
    <property type="project" value="TreeGrafter"/>
</dbReference>
<dbReference type="GO" id="GO:0005829">
    <property type="term" value="C:cytosol"/>
    <property type="evidence" value="ECO:0007669"/>
    <property type="project" value="TreeGrafter"/>
</dbReference>
<evidence type="ECO:0000256" key="7">
    <source>
        <dbReference type="PROSITE-ProRule" id="PRU01091"/>
    </source>
</evidence>
<dbReference type="InterPro" id="IPR036388">
    <property type="entry name" value="WH-like_DNA-bd_sf"/>
</dbReference>
<dbReference type="PANTHER" id="PTHR48111">
    <property type="entry name" value="REGULATOR OF RPOS"/>
    <property type="match status" value="1"/>
</dbReference>
<gene>
    <name evidence="10" type="ORF">Mettu_2006</name>
</gene>
<dbReference type="SUPFAM" id="SSF46894">
    <property type="entry name" value="C-terminal effector domain of the bipartite response regulators"/>
    <property type="match status" value="1"/>
</dbReference>
<evidence type="ECO:0000256" key="3">
    <source>
        <dbReference type="ARBA" id="ARBA00023015"/>
    </source>
</evidence>
<evidence type="ECO:0000313" key="10">
    <source>
        <dbReference type="EMBL" id="EGW23164.1"/>
    </source>
</evidence>
<feature type="DNA-binding region" description="OmpR/PhoB-type" evidence="7">
    <location>
        <begin position="124"/>
        <end position="224"/>
    </location>
</feature>
<keyword evidence="2" id="KW-0902">Two-component regulatory system</keyword>
<reference evidence="10 11" key="1">
    <citation type="submission" date="2011-06" db="EMBL/GenBank/DDBJ databases">
        <title>Genomic sequence of Methylobacter tundripaludum SV96.</title>
        <authorList>
            <consortium name="US DOE Joint Genome Institute"/>
            <person name="Lucas S."/>
            <person name="Han J."/>
            <person name="Lapidus A."/>
            <person name="Cheng J.-F."/>
            <person name="Goodwin L."/>
            <person name="Pitluck S."/>
            <person name="Held B."/>
            <person name="Detter J.C."/>
            <person name="Han C."/>
            <person name="Tapia R."/>
            <person name="Land M."/>
            <person name="Hauser L."/>
            <person name="Kyrpides N."/>
            <person name="Ivanova N."/>
            <person name="Ovchinnikova G."/>
            <person name="Pagani I."/>
            <person name="Klotz M.G."/>
            <person name="Dispirito A.A."/>
            <person name="Murrell J.C."/>
            <person name="Dunfield P."/>
            <person name="Kalyuzhnaya M.G."/>
            <person name="Svenning M."/>
            <person name="Trotsenko Y.A."/>
            <person name="Stein L.Y."/>
            <person name="Woyke T."/>
        </authorList>
    </citation>
    <scope>NUCLEOTIDE SEQUENCE [LARGE SCALE GENOMIC DNA]</scope>
    <source>
        <strain evidence="11">ATCC BAA-1195 / DSM 17260 / SV96</strain>
    </source>
</reference>
<dbReference type="GO" id="GO:0000156">
    <property type="term" value="F:phosphorelay response regulator activity"/>
    <property type="evidence" value="ECO:0007669"/>
    <property type="project" value="TreeGrafter"/>
</dbReference>
<evidence type="ECO:0000259" key="8">
    <source>
        <dbReference type="PROSITE" id="PS50110"/>
    </source>
</evidence>
<dbReference type="Gene3D" id="1.10.10.10">
    <property type="entry name" value="Winged helix-like DNA-binding domain superfamily/Winged helix DNA-binding domain"/>
    <property type="match status" value="1"/>
</dbReference>
<dbReference type="STRING" id="697282.Mettu_2006"/>
<feature type="domain" description="Response regulatory" evidence="8">
    <location>
        <begin position="6"/>
        <end position="120"/>
    </location>
</feature>
<dbReference type="SMART" id="SM00448">
    <property type="entry name" value="REC"/>
    <property type="match status" value="1"/>
</dbReference>
<dbReference type="PROSITE" id="PS51755">
    <property type="entry name" value="OMPR_PHOB"/>
    <property type="match status" value="1"/>
</dbReference>
<dbReference type="AlphaFoldDB" id="G3IXA7"/>
<sequence length="229" mass="24669">MDTLLNIVVVEDHDALREVTVEALSNMGHNAVGANCAEALNDEVGAFPIDLMVIDLNLPGEDGISLARRLRAAQPGIGIIMVTARNQINEKLSGYESGADLYLTKPTSVEELGAAVQALARRMKRHEQAQPDFLLNLGALFLQGPQDGVSLSAHEAAMLSVLARAPGHRLESWQLIELSGKAEADFSKSTLEVQIVRLRKKLMQAGAVNQPIKAVRGQGYQLCIKVTVA</sequence>
<dbReference type="HOGENOM" id="CLU_000445_30_4_6"/>
<dbReference type="InterPro" id="IPR016032">
    <property type="entry name" value="Sig_transdc_resp-reg_C-effctor"/>
</dbReference>